<dbReference type="Pfam" id="PF12399">
    <property type="entry name" value="BCA_ABC_TP_C"/>
    <property type="match status" value="1"/>
</dbReference>
<keyword evidence="3" id="KW-0547">Nucleotide-binding</keyword>
<keyword evidence="2" id="KW-0472">Membrane</keyword>
<comment type="caution">
    <text evidence="7">The sequence shown here is derived from an EMBL/GenBank/DDBJ whole genome shotgun (WGS) entry which is preliminary data.</text>
</comment>
<name>A0ABP8H194_9BURK</name>
<evidence type="ECO:0000256" key="4">
    <source>
        <dbReference type="ARBA" id="ARBA00022840"/>
    </source>
</evidence>
<dbReference type="PANTHER" id="PTHR45772:SF2">
    <property type="entry name" value="ABC TRANSPORTER ATP-BINDING PROTEIN"/>
    <property type="match status" value="1"/>
</dbReference>
<feature type="region of interest" description="Disordered" evidence="5">
    <location>
        <begin position="1"/>
        <end position="31"/>
    </location>
</feature>
<dbReference type="Proteomes" id="UP001501671">
    <property type="component" value="Unassembled WGS sequence"/>
</dbReference>
<dbReference type="SUPFAM" id="SSF52540">
    <property type="entry name" value="P-loop containing nucleoside triphosphate hydrolases"/>
    <property type="match status" value="1"/>
</dbReference>
<dbReference type="GO" id="GO:0005524">
    <property type="term" value="F:ATP binding"/>
    <property type="evidence" value="ECO:0007669"/>
    <property type="project" value="UniProtKB-KW"/>
</dbReference>
<dbReference type="PROSITE" id="PS50893">
    <property type="entry name" value="ABC_TRANSPORTER_2"/>
    <property type="match status" value="1"/>
</dbReference>
<evidence type="ECO:0000256" key="5">
    <source>
        <dbReference type="SAM" id="MobiDB-lite"/>
    </source>
</evidence>
<dbReference type="SMART" id="SM00382">
    <property type="entry name" value="AAA"/>
    <property type="match status" value="1"/>
</dbReference>
<evidence type="ECO:0000256" key="2">
    <source>
        <dbReference type="ARBA" id="ARBA00022475"/>
    </source>
</evidence>
<evidence type="ECO:0000256" key="3">
    <source>
        <dbReference type="ARBA" id="ARBA00022741"/>
    </source>
</evidence>
<organism evidence="7 8">
    <name type="scientific">Pigmentiphaga soli</name>
    <dbReference type="NCBI Taxonomy" id="1007095"/>
    <lineage>
        <taxon>Bacteria</taxon>
        <taxon>Pseudomonadati</taxon>
        <taxon>Pseudomonadota</taxon>
        <taxon>Betaproteobacteria</taxon>
        <taxon>Burkholderiales</taxon>
        <taxon>Alcaligenaceae</taxon>
        <taxon>Pigmentiphaga</taxon>
    </lineage>
</organism>
<dbReference type="InterPro" id="IPR027417">
    <property type="entry name" value="P-loop_NTPase"/>
</dbReference>
<proteinExistence type="predicted"/>
<dbReference type="InterPro" id="IPR003593">
    <property type="entry name" value="AAA+_ATPase"/>
</dbReference>
<sequence>MSGAMGTHADASASGAPAAAPRADAGGAATPGAAAPALHVDRLGKRYGDFTALSDVTLTVPPGARHALIGPNGAGKTTLIDLLSGLARPSAGTIRLGDDDITALPAERRARLGIVRTFQVNALFPLLTPFEAASLAVAERQGLGRVWWRPLARYGAIADEAHEWLARFGLAAHARTPTAALPYGRQRLLEIVLALAARPRILLLDEPAAGIPAGESAGLFDALGALPADMTVLLIEHDMDLVFRFARRITVLAGGAVLADGTPADIAADARVQEAYLGTSVPAAARHG</sequence>
<gene>
    <name evidence="7" type="ORF">GCM10023144_23470</name>
</gene>
<dbReference type="InterPro" id="IPR032823">
    <property type="entry name" value="BCA_ABC_TP_C"/>
</dbReference>
<evidence type="ECO:0000313" key="8">
    <source>
        <dbReference type="Proteomes" id="UP001501671"/>
    </source>
</evidence>
<keyword evidence="4 7" id="KW-0067">ATP-binding</keyword>
<feature type="compositionally biased region" description="Low complexity" evidence="5">
    <location>
        <begin position="9"/>
        <end position="31"/>
    </location>
</feature>
<reference evidence="8" key="1">
    <citation type="journal article" date="2019" name="Int. J. Syst. Evol. Microbiol.">
        <title>The Global Catalogue of Microorganisms (GCM) 10K type strain sequencing project: providing services to taxonomists for standard genome sequencing and annotation.</title>
        <authorList>
            <consortium name="The Broad Institute Genomics Platform"/>
            <consortium name="The Broad Institute Genome Sequencing Center for Infectious Disease"/>
            <person name="Wu L."/>
            <person name="Ma J."/>
        </authorList>
    </citation>
    <scope>NUCLEOTIDE SEQUENCE [LARGE SCALE GENOMIC DNA]</scope>
    <source>
        <strain evidence="8">JCM 17666</strain>
    </source>
</reference>
<keyword evidence="1" id="KW-0813">Transport</keyword>
<dbReference type="InterPro" id="IPR051120">
    <property type="entry name" value="ABC_AA/LPS_Transport"/>
</dbReference>
<evidence type="ECO:0000256" key="1">
    <source>
        <dbReference type="ARBA" id="ARBA00022448"/>
    </source>
</evidence>
<keyword evidence="8" id="KW-1185">Reference proteome</keyword>
<dbReference type="Gene3D" id="3.40.50.300">
    <property type="entry name" value="P-loop containing nucleotide triphosphate hydrolases"/>
    <property type="match status" value="1"/>
</dbReference>
<evidence type="ECO:0000313" key="7">
    <source>
        <dbReference type="EMBL" id="GAA4332906.1"/>
    </source>
</evidence>
<keyword evidence="2" id="KW-1003">Cell membrane</keyword>
<dbReference type="InterPro" id="IPR003439">
    <property type="entry name" value="ABC_transporter-like_ATP-bd"/>
</dbReference>
<evidence type="ECO:0000259" key="6">
    <source>
        <dbReference type="PROSITE" id="PS50893"/>
    </source>
</evidence>
<dbReference type="EMBL" id="BAABFO010000010">
    <property type="protein sequence ID" value="GAA4332906.1"/>
    <property type="molecule type" value="Genomic_DNA"/>
</dbReference>
<dbReference type="RefSeq" id="WP_345249574.1">
    <property type="nucleotide sequence ID" value="NZ_BAABFO010000010.1"/>
</dbReference>
<dbReference type="CDD" id="cd03219">
    <property type="entry name" value="ABC_Mj1267_LivG_branched"/>
    <property type="match status" value="1"/>
</dbReference>
<dbReference type="PANTHER" id="PTHR45772">
    <property type="entry name" value="CONSERVED COMPONENT OF ABC TRANSPORTER FOR NATURAL AMINO ACIDS-RELATED"/>
    <property type="match status" value="1"/>
</dbReference>
<dbReference type="Pfam" id="PF00005">
    <property type="entry name" value="ABC_tran"/>
    <property type="match status" value="1"/>
</dbReference>
<accession>A0ABP8H194</accession>
<feature type="domain" description="ABC transporter" evidence="6">
    <location>
        <begin position="38"/>
        <end position="279"/>
    </location>
</feature>
<protein>
    <submittedName>
        <fullName evidence="7">ABC transporter ATP-binding protein</fullName>
    </submittedName>
</protein>